<proteinExistence type="predicted"/>
<reference evidence="1 2" key="1">
    <citation type="journal article" date="2017" name="Nat. Ecol. Evol.">
        <title>Scallop genome provides insights into evolution of bilaterian karyotype and development.</title>
        <authorList>
            <person name="Wang S."/>
            <person name="Zhang J."/>
            <person name="Jiao W."/>
            <person name="Li J."/>
            <person name="Xun X."/>
            <person name="Sun Y."/>
            <person name="Guo X."/>
            <person name="Huan P."/>
            <person name="Dong B."/>
            <person name="Zhang L."/>
            <person name="Hu X."/>
            <person name="Sun X."/>
            <person name="Wang J."/>
            <person name="Zhao C."/>
            <person name="Wang Y."/>
            <person name="Wang D."/>
            <person name="Huang X."/>
            <person name="Wang R."/>
            <person name="Lv J."/>
            <person name="Li Y."/>
            <person name="Zhang Z."/>
            <person name="Liu B."/>
            <person name="Lu W."/>
            <person name="Hui Y."/>
            <person name="Liang J."/>
            <person name="Zhou Z."/>
            <person name="Hou R."/>
            <person name="Li X."/>
            <person name="Liu Y."/>
            <person name="Li H."/>
            <person name="Ning X."/>
            <person name="Lin Y."/>
            <person name="Zhao L."/>
            <person name="Xing Q."/>
            <person name="Dou J."/>
            <person name="Li Y."/>
            <person name="Mao J."/>
            <person name="Guo H."/>
            <person name="Dou H."/>
            <person name="Li T."/>
            <person name="Mu C."/>
            <person name="Jiang W."/>
            <person name="Fu Q."/>
            <person name="Fu X."/>
            <person name="Miao Y."/>
            <person name="Liu J."/>
            <person name="Yu Q."/>
            <person name="Li R."/>
            <person name="Liao H."/>
            <person name="Li X."/>
            <person name="Kong Y."/>
            <person name="Jiang Z."/>
            <person name="Chourrout D."/>
            <person name="Li R."/>
            <person name="Bao Z."/>
        </authorList>
    </citation>
    <scope>NUCLEOTIDE SEQUENCE [LARGE SCALE GENOMIC DNA]</scope>
    <source>
        <strain evidence="1 2">PY_sf001</strain>
    </source>
</reference>
<dbReference type="InterPro" id="IPR036770">
    <property type="entry name" value="Ankyrin_rpt-contain_sf"/>
</dbReference>
<evidence type="ECO:0000313" key="1">
    <source>
        <dbReference type="EMBL" id="OWF43631.1"/>
    </source>
</evidence>
<keyword evidence="2" id="KW-1185">Reference proteome</keyword>
<comment type="caution">
    <text evidence="1">The sequence shown here is derived from an EMBL/GenBank/DDBJ whole genome shotgun (WGS) entry which is preliminary data.</text>
</comment>
<protein>
    <submittedName>
        <fullName evidence="1">Uncharacterized protein</fullName>
    </submittedName>
</protein>
<dbReference type="EMBL" id="NEDP02005043">
    <property type="protein sequence ID" value="OWF43631.1"/>
    <property type="molecule type" value="Genomic_DNA"/>
</dbReference>
<evidence type="ECO:0000313" key="2">
    <source>
        <dbReference type="Proteomes" id="UP000242188"/>
    </source>
</evidence>
<accession>A0A210Q4J2</accession>
<sequence>MLNFFVDAAVVDGNAVAAAAGTAAAGATAALIAKKYYPQNVSTEMPKAQVAKQCHDDDNGSTSSVEREQVSFGNWNLKDMYDACESGNKEKCFATHEKFPALLTKNSSECLLRIAKSGNKDCFIAVESVLFEKIGEERQQYIANIVDADNESMLHKACRSGSRDMYSYLCNTYPSLAASTDKSSLLQLTCELNKADIMSLLLPSVKDENDIGKCLTQYTLDDRCKKAVALELKQRLADKLKGSYRIEPTFDGVGEVVFLAYGLNVVCERVEQFTGIKVLFRNPKTVNDEATRIANSEEMRSLNTSNIKGITYAAWKAIQMHGTRLMQSHSNINALGVSHLKSRKGGKDLKLAETALVVVYCSSKGLRPIQ</sequence>
<dbReference type="Proteomes" id="UP000242188">
    <property type="component" value="Unassembled WGS sequence"/>
</dbReference>
<name>A0A210Q4J2_MIZYE</name>
<dbReference type="Gene3D" id="1.25.40.20">
    <property type="entry name" value="Ankyrin repeat-containing domain"/>
    <property type="match status" value="1"/>
</dbReference>
<dbReference type="SUPFAM" id="SSF48403">
    <property type="entry name" value="Ankyrin repeat"/>
    <property type="match status" value="1"/>
</dbReference>
<gene>
    <name evidence="1" type="ORF">KP79_PYT01846</name>
</gene>
<organism evidence="1 2">
    <name type="scientific">Mizuhopecten yessoensis</name>
    <name type="common">Japanese scallop</name>
    <name type="synonym">Patinopecten yessoensis</name>
    <dbReference type="NCBI Taxonomy" id="6573"/>
    <lineage>
        <taxon>Eukaryota</taxon>
        <taxon>Metazoa</taxon>
        <taxon>Spiralia</taxon>
        <taxon>Lophotrochozoa</taxon>
        <taxon>Mollusca</taxon>
        <taxon>Bivalvia</taxon>
        <taxon>Autobranchia</taxon>
        <taxon>Pteriomorphia</taxon>
        <taxon>Pectinida</taxon>
        <taxon>Pectinoidea</taxon>
        <taxon>Pectinidae</taxon>
        <taxon>Mizuhopecten</taxon>
    </lineage>
</organism>
<dbReference type="AlphaFoldDB" id="A0A210Q4J2"/>